<dbReference type="PANTHER" id="PTHR11014:SF63">
    <property type="entry name" value="METALLOPEPTIDASE, PUTATIVE (AFU_ORTHOLOGUE AFUA_6G09600)-RELATED"/>
    <property type="match status" value="1"/>
</dbReference>
<dbReference type="Gene3D" id="3.40.630.10">
    <property type="entry name" value="Zn peptidases"/>
    <property type="match status" value="1"/>
</dbReference>
<name>A0A1M6JNL4_9FIRM</name>
<dbReference type="PIRSF" id="PIRSF005962">
    <property type="entry name" value="Pept_M20D_amidohydro"/>
    <property type="match status" value="1"/>
</dbReference>
<dbReference type="Proteomes" id="UP000184052">
    <property type="component" value="Unassembled WGS sequence"/>
</dbReference>
<dbReference type="PANTHER" id="PTHR11014">
    <property type="entry name" value="PEPTIDASE M20 FAMILY MEMBER"/>
    <property type="match status" value="1"/>
</dbReference>
<evidence type="ECO:0000256" key="2">
    <source>
        <dbReference type="PIRSR" id="PIRSR005962-1"/>
    </source>
</evidence>
<dbReference type="InterPro" id="IPR011650">
    <property type="entry name" value="Peptidase_M20_dimer"/>
</dbReference>
<organism evidence="4 5">
    <name type="scientific">Dethiosulfatibacter aminovorans DSM 17477</name>
    <dbReference type="NCBI Taxonomy" id="1121476"/>
    <lineage>
        <taxon>Bacteria</taxon>
        <taxon>Bacillati</taxon>
        <taxon>Bacillota</taxon>
        <taxon>Tissierellia</taxon>
        <taxon>Dethiosulfatibacter</taxon>
    </lineage>
</organism>
<dbReference type="SUPFAM" id="SSF53187">
    <property type="entry name" value="Zn-dependent exopeptidases"/>
    <property type="match status" value="1"/>
</dbReference>
<dbReference type="GO" id="GO:0050118">
    <property type="term" value="F:N-acetyldiaminopimelate deacetylase activity"/>
    <property type="evidence" value="ECO:0007669"/>
    <property type="project" value="UniProtKB-ARBA"/>
</dbReference>
<dbReference type="InterPro" id="IPR017439">
    <property type="entry name" value="Amidohydrolase"/>
</dbReference>
<reference evidence="4 5" key="1">
    <citation type="submission" date="2016-11" db="EMBL/GenBank/DDBJ databases">
        <authorList>
            <person name="Jaros S."/>
            <person name="Januszkiewicz K."/>
            <person name="Wedrychowicz H."/>
        </authorList>
    </citation>
    <scope>NUCLEOTIDE SEQUENCE [LARGE SCALE GENOMIC DNA]</scope>
    <source>
        <strain evidence="4 5">DSM 17477</strain>
    </source>
</reference>
<feature type="binding site" evidence="2">
    <location>
        <position position="123"/>
    </location>
    <ligand>
        <name>Mn(2+)</name>
        <dbReference type="ChEBI" id="CHEBI:29035"/>
        <label>2</label>
    </ligand>
</feature>
<dbReference type="InterPro" id="IPR002933">
    <property type="entry name" value="Peptidase_M20"/>
</dbReference>
<dbReference type="STRING" id="1121476.SAMN02745751_02674"/>
<keyword evidence="2" id="KW-0479">Metal-binding</keyword>
<dbReference type="SUPFAM" id="SSF55031">
    <property type="entry name" value="Bacterial exopeptidase dimerisation domain"/>
    <property type="match status" value="1"/>
</dbReference>
<comment type="cofactor">
    <cofactor evidence="2">
        <name>Mn(2+)</name>
        <dbReference type="ChEBI" id="CHEBI:29035"/>
    </cofactor>
    <text evidence="2">The Mn(2+) ion enhances activity.</text>
</comment>
<dbReference type="GO" id="GO:0046872">
    <property type="term" value="F:metal ion binding"/>
    <property type="evidence" value="ECO:0007669"/>
    <property type="project" value="UniProtKB-KW"/>
</dbReference>
<dbReference type="FunFam" id="3.30.70.360:FF:000001">
    <property type="entry name" value="N-acetyldiaminopimelate deacetylase"/>
    <property type="match status" value="1"/>
</dbReference>
<feature type="binding site" evidence="2">
    <location>
        <position position="121"/>
    </location>
    <ligand>
        <name>Mn(2+)</name>
        <dbReference type="ChEBI" id="CHEBI:29035"/>
        <label>2</label>
    </ligand>
</feature>
<dbReference type="Pfam" id="PF01546">
    <property type="entry name" value="Peptidase_M20"/>
    <property type="match status" value="1"/>
</dbReference>
<dbReference type="Gene3D" id="3.30.70.360">
    <property type="match status" value="1"/>
</dbReference>
<dbReference type="NCBIfam" id="TIGR01891">
    <property type="entry name" value="amidohydrolases"/>
    <property type="match status" value="1"/>
</dbReference>
<gene>
    <name evidence="4" type="ORF">SAMN02745751_02674</name>
</gene>
<dbReference type="Pfam" id="PF07687">
    <property type="entry name" value="M20_dimer"/>
    <property type="match status" value="1"/>
</dbReference>
<dbReference type="EMBL" id="FQZL01000022">
    <property type="protein sequence ID" value="SHJ48339.1"/>
    <property type="molecule type" value="Genomic_DNA"/>
</dbReference>
<feature type="binding site" evidence="2">
    <location>
        <position position="383"/>
    </location>
    <ligand>
        <name>Mn(2+)</name>
        <dbReference type="ChEBI" id="CHEBI:29035"/>
        <label>2</label>
    </ligand>
</feature>
<dbReference type="GO" id="GO:0019877">
    <property type="term" value="P:diaminopimelate biosynthetic process"/>
    <property type="evidence" value="ECO:0007669"/>
    <property type="project" value="UniProtKB-ARBA"/>
</dbReference>
<dbReference type="AlphaFoldDB" id="A0A1M6JNL4"/>
<proteinExistence type="predicted"/>
<feature type="domain" description="Peptidase M20 dimerisation" evidence="3">
    <location>
        <begin position="207"/>
        <end position="298"/>
    </location>
</feature>
<evidence type="ECO:0000256" key="1">
    <source>
        <dbReference type="ARBA" id="ARBA00022801"/>
    </source>
</evidence>
<keyword evidence="2" id="KW-0464">Manganese</keyword>
<evidence type="ECO:0000313" key="4">
    <source>
        <dbReference type="EMBL" id="SHJ48339.1"/>
    </source>
</evidence>
<protein>
    <submittedName>
        <fullName evidence="4">Amidohydrolase</fullName>
    </submittedName>
</protein>
<evidence type="ECO:0000313" key="5">
    <source>
        <dbReference type="Proteomes" id="UP000184052"/>
    </source>
</evidence>
<keyword evidence="1 4" id="KW-0378">Hydrolase</keyword>
<evidence type="ECO:0000259" key="3">
    <source>
        <dbReference type="Pfam" id="PF07687"/>
    </source>
</evidence>
<accession>A0A1M6JNL4</accession>
<keyword evidence="5" id="KW-1185">Reference proteome</keyword>
<sequence length="414" mass="45469">MIENYEERIIENRRNLHMCPETGFNEYNTTKYIIECLKQYGIEYERINVDATGLVDDSTKQYFTRAGASLPSRVTTGVVATISGIESGKTVAIRGDIDGLNIPEETGLEFSSKNEGYMHACGHDCHTAMLLGAAKMLADNKDKIKGTVKLIFQPAEEGPAPGGARIVMESGLIDDVDAIFGIHVTPNIPTGYIEIPNTEAMAATDLFDIKIIGKGTHAMSPHLGIDPIYMASIIIGQFQGIIGREIDPIEKALISIGKIQGGTAFNAIPTEVNLLGTVRTFNENIRNAIFNKMENVVKGTTEMYGGSYEFTRLKGYSATINDKRMSMFVKKVCEGIKDISGVTMSDVPKLGGEDFSHYLETRQGAFIWLGCGGNEVSDKECLHNSRMVVDEDSLIIGSKLYKEIAIEYLNKEDF</sequence>
<feature type="binding site" evidence="2">
    <location>
        <position position="183"/>
    </location>
    <ligand>
        <name>Mn(2+)</name>
        <dbReference type="ChEBI" id="CHEBI:29035"/>
        <label>2</label>
    </ligand>
</feature>
<feature type="binding site" evidence="2">
    <location>
        <position position="157"/>
    </location>
    <ligand>
        <name>Mn(2+)</name>
        <dbReference type="ChEBI" id="CHEBI:29035"/>
        <label>2</label>
    </ligand>
</feature>
<dbReference type="InterPro" id="IPR036264">
    <property type="entry name" value="Bact_exopeptidase_dim_dom"/>
</dbReference>